<dbReference type="EMBL" id="UZAD01004321">
    <property type="protein sequence ID" value="VDN86894.1"/>
    <property type="molecule type" value="Genomic_DNA"/>
</dbReference>
<organism evidence="3">
    <name type="scientific">Brugia pahangi</name>
    <name type="common">Filarial nematode worm</name>
    <dbReference type="NCBI Taxonomy" id="6280"/>
    <lineage>
        <taxon>Eukaryota</taxon>
        <taxon>Metazoa</taxon>
        <taxon>Ecdysozoa</taxon>
        <taxon>Nematoda</taxon>
        <taxon>Chromadorea</taxon>
        <taxon>Rhabditida</taxon>
        <taxon>Spirurina</taxon>
        <taxon>Spiruromorpha</taxon>
        <taxon>Filarioidea</taxon>
        <taxon>Onchocercidae</taxon>
        <taxon>Brugia</taxon>
    </lineage>
</organism>
<reference evidence="3" key="1">
    <citation type="submission" date="2017-02" db="UniProtKB">
        <authorList>
            <consortium name="WormBaseParasite"/>
        </authorList>
    </citation>
    <scope>IDENTIFICATION</scope>
</reference>
<sequence>MESEVKWNGSVKSLTKQASRHAHALALTLAHNLFAKHSAMLIFSFVFSYKNQDECGDSGSSILIISLMLLFEARDRQKFCRRHMLLTLSKLHSISSFLDSFFLLPNTSEIKVAQRNFKMGSSNIKQ</sequence>
<keyword evidence="2" id="KW-1185">Reference proteome</keyword>
<dbReference type="AlphaFoldDB" id="A0A0N4TC06"/>
<dbReference type="WBParaSite" id="BPAG_0000574301-mRNA-1">
    <property type="protein sequence ID" value="BPAG_0000574301-mRNA-1"/>
    <property type="gene ID" value="BPAG_0000574301"/>
</dbReference>
<reference evidence="1 2" key="2">
    <citation type="submission" date="2018-11" db="EMBL/GenBank/DDBJ databases">
        <authorList>
            <consortium name="Pathogen Informatics"/>
        </authorList>
    </citation>
    <scope>NUCLEOTIDE SEQUENCE [LARGE SCALE GENOMIC DNA]</scope>
</reference>
<evidence type="ECO:0000313" key="1">
    <source>
        <dbReference type="EMBL" id="VDN86894.1"/>
    </source>
</evidence>
<proteinExistence type="predicted"/>
<accession>A0A0N4TC06</accession>
<evidence type="ECO:0000313" key="3">
    <source>
        <dbReference type="WBParaSite" id="BPAG_0000574301-mRNA-1"/>
    </source>
</evidence>
<protein>
    <submittedName>
        <fullName evidence="3">Ovule protein</fullName>
    </submittedName>
</protein>
<gene>
    <name evidence="1" type="ORF">BPAG_LOCUS5708</name>
</gene>
<name>A0A0N4TC06_BRUPA</name>
<evidence type="ECO:0000313" key="2">
    <source>
        <dbReference type="Proteomes" id="UP000278627"/>
    </source>
</evidence>
<dbReference type="Proteomes" id="UP000278627">
    <property type="component" value="Unassembled WGS sequence"/>
</dbReference>